<dbReference type="GO" id="GO:0005938">
    <property type="term" value="C:cell cortex"/>
    <property type="evidence" value="ECO:0007669"/>
    <property type="project" value="TreeGrafter"/>
</dbReference>
<feature type="transmembrane region" description="Helical" evidence="1">
    <location>
        <begin position="147"/>
        <end position="173"/>
    </location>
</feature>
<dbReference type="STRING" id="1245769.A0A0C7N9F0"/>
<keyword evidence="1" id="KW-0472">Membrane</keyword>
<protein>
    <submittedName>
        <fullName evidence="2">LALA0S07e04104g1_1</fullName>
    </submittedName>
</protein>
<dbReference type="GO" id="GO:0005886">
    <property type="term" value="C:plasma membrane"/>
    <property type="evidence" value="ECO:0007669"/>
    <property type="project" value="InterPro"/>
</dbReference>
<dbReference type="GeneID" id="34686668"/>
<dbReference type="Pfam" id="PF06687">
    <property type="entry name" value="SUR7"/>
    <property type="match status" value="1"/>
</dbReference>
<dbReference type="HOGENOM" id="CLU_059603_1_0_1"/>
<dbReference type="GO" id="GO:0006897">
    <property type="term" value="P:endocytosis"/>
    <property type="evidence" value="ECO:0007669"/>
    <property type="project" value="TreeGrafter"/>
</dbReference>
<dbReference type="GO" id="GO:0032185">
    <property type="term" value="P:septin cytoskeleton organization"/>
    <property type="evidence" value="ECO:0007669"/>
    <property type="project" value="TreeGrafter"/>
</dbReference>
<dbReference type="EMBL" id="LN736366">
    <property type="protein sequence ID" value="CEP63175.1"/>
    <property type="molecule type" value="Genomic_DNA"/>
</dbReference>
<dbReference type="AlphaFoldDB" id="A0A0C7N9F0"/>
<gene>
    <name evidence="2" type="ORF">LALA0_S07e04104g</name>
</gene>
<dbReference type="OrthoDB" id="5419460at2759"/>
<accession>A0A0C7N9F0</accession>
<evidence type="ECO:0000256" key="1">
    <source>
        <dbReference type="SAM" id="Phobius"/>
    </source>
</evidence>
<dbReference type="InterPro" id="IPR009571">
    <property type="entry name" value="SUR7/Rim9-like_fungi"/>
</dbReference>
<dbReference type="PANTHER" id="PTHR36414:SF1">
    <property type="entry name" value="PROTEIN SUR7"/>
    <property type="match status" value="1"/>
</dbReference>
<dbReference type="RefSeq" id="XP_022629396.1">
    <property type="nucleotide sequence ID" value="XM_022771494.1"/>
</dbReference>
<feature type="transmembrane region" description="Helical" evidence="1">
    <location>
        <begin position="193"/>
        <end position="213"/>
    </location>
</feature>
<dbReference type="GO" id="GO:0045121">
    <property type="term" value="C:membrane raft"/>
    <property type="evidence" value="ECO:0007669"/>
    <property type="project" value="TreeGrafter"/>
</dbReference>
<evidence type="ECO:0000313" key="3">
    <source>
        <dbReference type="Proteomes" id="UP000054304"/>
    </source>
</evidence>
<feature type="transmembrane region" description="Helical" evidence="1">
    <location>
        <begin position="110"/>
        <end position="135"/>
    </location>
</feature>
<dbReference type="GO" id="GO:0031505">
    <property type="term" value="P:fungal-type cell wall organization"/>
    <property type="evidence" value="ECO:0007669"/>
    <property type="project" value="TreeGrafter"/>
</dbReference>
<keyword evidence="1" id="KW-0812">Transmembrane</keyword>
<dbReference type="Proteomes" id="UP000054304">
    <property type="component" value="Unassembled WGS sequence"/>
</dbReference>
<dbReference type="GO" id="GO:0030866">
    <property type="term" value="P:cortical actin cytoskeleton organization"/>
    <property type="evidence" value="ECO:0007669"/>
    <property type="project" value="TreeGrafter"/>
</dbReference>
<proteinExistence type="predicted"/>
<dbReference type="PANTHER" id="PTHR36414">
    <property type="entry name" value="PROTEIN SUR7"/>
    <property type="match status" value="1"/>
</dbReference>
<keyword evidence="1" id="KW-1133">Transmembrane helix</keyword>
<keyword evidence="3" id="KW-1185">Reference proteome</keyword>
<evidence type="ECO:0000313" key="2">
    <source>
        <dbReference type="EMBL" id="CEP63175.1"/>
    </source>
</evidence>
<name>A0A0C7N9F0_9SACH</name>
<reference evidence="2 3" key="1">
    <citation type="submission" date="2014-12" db="EMBL/GenBank/DDBJ databases">
        <authorList>
            <person name="Neuveglise Cecile"/>
        </authorList>
    </citation>
    <scope>NUCLEOTIDE SEQUENCE [LARGE SCALE GENOMIC DNA]</scope>
    <source>
        <strain evidence="2 3">CBS 12615</strain>
    </source>
</reference>
<organism evidence="2 3">
    <name type="scientific">Lachancea lanzarotensis</name>
    <dbReference type="NCBI Taxonomy" id="1245769"/>
    <lineage>
        <taxon>Eukaryota</taxon>
        <taxon>Fungi</taxon>
        <taxon>Dikarya</taxon>
        <taxon>Ascomycota</taxon>
        <taxon>Saccharomycotina</taxon>
        <taxon>Saccharomycetes</taxon>
        <taxon>Saccharomycetales</taxon>
        <taxon>Saccharomycetaceae</taxon>
        <taxon>Lachancea</taxon>
    </lineage>
</organism>
<sequence>MAVGSAINRTITLVFLAGATLLLILIVLSGSTTNFPVDRFYWLQADTTGITGAPSGNSRWTFWGLCSFDSSNKLVCPSLAPAYPISPRDNFGQAPSSELPSDFVNSRSTYFYLTRFSFCFFWIALAFIGVSFLLYALSWCSYAFTKVVFLLATVGALFDAAAVSCQTAATVMARNTFTKAGHSANISATLLGIAWASVACSLYIFFGTGVTFLRRAYQSHKEYVEMQKYKEQALMYQGKQEALQPDTESYAIHDGGEANEGINSAGLVVPAPETQAESHHSGIKFFKIRKTQKPGDQESV</sequence>